<proteinExistence type="predicted"/>
<accession>A0ABR1ISG9</accession>
<comment type="caution">
    <text evidence="1">The sequence shown here is derived from an EMBL/GenBank/DDBJ whole genome shotgun (WGS) entry which is preliminary data.</text>
</comment>
<sequence length="230" mass="25293">MSRPSNHVVDAGPCYVFPYPSSPTCYISSNLGSYTELGITDVLFRSAESPMQFTASKIGVLHTQNNDEDGASHGRGNIPNDINPQSDITPPSSVHLANILSIPLAEKGAVQWSAYQEISNGENSAEYVFPHADQLLGGSMIPYLVYTSEETDHYRAPMYHAAGNATVVTFENNIRAQVGTNALVEASRLRRKEPERRGRYICHLCGRDFTANHNLKSMPLTCSISAFHFQ</sequence>
<evidence type="ECO:0008006" key="4">
    <source>
        <dbReference type="Google" id="ProtNLM"/>
    </source>
</evidence>
<gene>
    <name evidence="2" type="ORF">VKT23_006705</name>
    <name evidence="1" type="ORF">VKT23_018824</name>
</gene>
<protein>
    <recommendedName>
        <fullName evidence="4">C2H2-type domain-containing protein</fullName>
    </recommendedName>
</protein>
<dbReference type="EMBL" id="JBANRG010000089">
    <property type="protein sequence ID" value="KAK7437009.1"/>
    <property type="molecule type" value="Genomic_DNA"/>
</dbReference>
<dbReference type="Proteomes" id="UP001498398">
    <property type="component" value="Unassembled WGS sequence"/>
</dbReference>
<evidence type="ECO:0000313" key="1">
    <source>
        <dbReference type="EMBL" id="KAK7437009.1"/>
    </source>
</evidence>
<name>A0ABR1ISG9_9AGAR</name>
<reference evidence="1 3" key="1">
    <citation type="submission" date="2024-01" db="EMBL/GenBank/DDBJ databases">
        <title>A draft genome for the cacao thread blight pathogen Marasmiellus scandens.</title>
        <authorList>
            <person name="Baruah I.K."/>
            <person name="Leung J."/>
            <person name="Bukari Y."/>
            <person name="Amoako-Attah I."/>
            <person name="Meinhardt L.W."/>
            <person name="Bailey B.A."/>
            <person name="Cohen S.P."/>
        </authorList>
    </citation>
    <scope>NUCLEOTIDE SEQUENCE [LARGE SCALE GENOMIC DNA]</scope>
    <source>
        <strain evidence="1 3">GH-19</strain>
    </source>
</reference>
<keyword evidence="3" id="KW-1185">Reference proteome</keyword>
<evidence type="ECO:0000313" key="3">
    <source>
        <dbReference type="Proteomes" id="UP001498398"/>
    </source>
</evidence>
<dbReference type="EMBL" id="JBANRG010000009">
    <property type="protein sequence ID" value="KAK7463349.1"/>
    <property type="molecule type" value="Genomic_DNA"/>
</dbReference>
<organism evidence="1 3">
    <name type="scientific">Marasmiellus scandens</name>
    <dbReference type="NCBI Taxonomy" id="2682957"/>
    <lineage>
        <taxon>Eukaryota</taxon>
        <taxon>Fungi</taxon>
        <taxon>Dikarya</taxon>
        <taxon>Basidiomycota</taxon>
        <taxon>Agaricomycotina</taxon>
        <taxon>Agaricomycetes</taxon>
        <taxon>Agaricomycetidae</taxon>
        <taxon>Agaricales</taxon>
        <taxon>Marasmiineae</taxon>
        <taxon>Omphalotaceae</taxon>
        <taxon>Marasmiellus</taxon>
    </lineage>
</organism>
<evidence type="ECO:0000313" key="2">
    <source>
        <dbReference type="EMBL" id="KAK7463349.1"/>
    </source>
</evidence>